<dbReference type="GeneID" id="64664145"/>
<dbReference type="AlphaFoldDB" id="A0AAD4DY03"/>
<evidence type="ECO:0000313" key="3">
    <source>
        <dbReference type="Proteomes" id="UP001195769"/>
    </source>
</evidence>
<proteinExistence type="predicted"/>
<feature type="compositionally biased region" description="Low complexity" evidence="1">
    <location>
        <begin position="253"/>
        <end position="265"/>
    </location>
</feature>
<dbReference type="EMBL" id="JABBWK010000058">
    <property type="protein sequence ID" value="KAG1896155.1"/>
    <property type="molecule type" value="Genomic_DNA"/>
</dbReference>
<name>A0AAD4DY03_9AGAM</name>
<keyword evidence="3" id="KW-1185">Reference proteome</keyword>
<organism evidence="2 3">
    <name type="scientific">Suillus fuscotomentosus</name>
    <dbReference type="NCBI Taxonomy" id="1912939"/>
    <lineage>
        <taxon>Eukaryota</taxon>
        <taxon>Fungi</taxon>
        <taxon>Dikarya</taxon>
        <taxon>Basidiomycota</taxon>
        <taxon>Agaricomycotina</taxon>
        <taxon>Agaricomycetes</taxon>
        <taxon>Agaricomycetidae</taxon>
        <taxon>Boletales</taxon>
        <taxon>Suillineae</taxon>
        <taxon>Suillaceae</taxon>
        <taxon>Suillus</taxon>
    </lineage>
</organism>
<dbReference type="Proteomes" id="UP001195769">
    <property type="component" value="Unassembled WGS sequence"/>
</dbReference>
<reference evidence="2" key="1">
    <citation type="journal article" date="2020" name="New Phytol.">
        <title>Comparative genomics reveals dynamic genome evolution in host specialist ectomycorrhizal fungi.</title>
        <authorList>
            <person name="Lofgren L.A."/>
            <person name="Nguyen N.H."/>
            <person name="Vilgalys R."/>
            <person name="Ruytinx J."/>
            <person name="Liao H.L."/>
            <person name="Branco S."/>
            <person name="Kuo A."/>
            <person name="LaButti K."/>
            <person name="Lipzen A."/>
            <person name="Andreopoulos W."/>
            <person name="Pangilinan J."/>
            <person name="Riley R."/>
            <person name="Hundley H."/>
            <person name="Na H."/>
            <person name="Barry K."/>
            <person name="Grigoriev I.V."/>
            <person name="Stajich J.E."/>
            <person name="Kennedy P.G."/>
        </authorList>
    </citation>
    <scope>NUCLEOTIDE SEQUENCE</scope>
    <source>
        <strain evidence="2">FC203</strain>
    </source>
</reference>
<feature type="compositionally biased region" description="Polar residues" evidence="1">
    <location>
        <begin position="266"/>
        <end position="278"/>
    </location>
</feature>
<sequence>MRCGEGPVFLGASDFLSGLQIGGESEFIKVKEFIAARSKKTKLTNRLHAIWSFTAAEKKFFYECNTGSVPVIIVFTKFNALYNVAYSQLKKEGKSRKDTQELALKHADETFPDGPQLKFLKSIKWPPKGHVCLPNMNEDNVDCGALIECMAGTLNDEMLEQLFVSTQQTNLEICMRYAIERTLPKHPDSAKSMTEGYKEIVGTLGAWFPHIWWHYLQDRQNSDSSFYVTLEQYMPSPHAAAVREGMLFCGSNSADPSSSAQPQQQTVQHNTDGVPMSS</sequence>
<evidence type="ECO:0000313" key="2">
    <source>
        <dbReference type="EMBL" id="KAG1896155.1"/>
    </source>
</evidence>
<evidence type="ECO:0000256" key="1">
    <source>
        <dbReference type="SAM" id="MobiDB-lite"/>
    </source>
</evidence>
<accession>A0AAD4DY03</accession>
<comment type="caution">
    <text evidence="2">The sequence shown here is derived from an EMBL/GenBank/DDBJ whole genome shotgun (WGS) entry which is preliminary data.</text>
</comment>
<dbReference type="RefSeq" id="XP_041221731.1">
    <property type="nucleotide sequence ID" value="XM_041369847.1"/>
</dbReference>
<protein>
    <submittedName>
        <fullName evidence="2">Uncharacterized protein</fullName>
    </submittedName>
</protein>
<feature type="region of interest" description="Disordered" evidence="1">
    <location>
        <begin position="252"/>
        <end position="278"/>
    </location>
</feature>
<gene>
    <name evidence="2" type="ORF">F5891DRAFT_1248049</name>
</gene>